<evidence type="ECO:0000313" key="1">
    <source>
        <dbReference type="EMBL" id="GAG38853.1"/>
    </source>
</evidence>
<dbReference type="AlphaFoldDB" id="X0XQB1"/>
<organism evidence="1">
    <name type="scientific">marine sediment metagenome</name>
    <dbReference type="NCBI Taxonomy" id="412755"/>
    <lineage>
        <taxon>unclassified sequences</taxon>
        <taxon>metagenomes</taxon>
        <taxon>ecological metagenomes</taxon>
    </lineage>
</organism>
<comment type="caution">
    <text evidence="1">The sequence shown here is derived from an EMBL/GenBank/DDBJ whole genome shotgun (WGS) entry which is preliminary data.</text>
</comment>
<sequence length="158" mass="17437">MGFANFSRNFASGLGKFVGASHNILVGVIKVPRNALRKSAARLRPQSSRERIRSIVTEELSRLIGKQTEFTGAELQERLQVMAETILALQERLDELAARGPISEADMFKVMGLLKAAASLTDDERAILANVFRQNIAIQKPELIDTAVEQNSLRIMSS</sequence>
<name>X0XQB1_9ZZZZ</name>
<gene>
    <name evidence="1" type="ORF">S01H1_67468</name>
</gene>
<dbReference type="EMBL" id="BARS01044685">
    <property type="protein sequence ID" value="GAG38853.1"/>
    <property type="molecule type" value="Genomic_DNA"/>
</dbReference>
<protein>
    <submittedName>
        <fullName evidence="1">Uncharacterized protein</fullName>
    </submittedName>
</protein>
<reference evidence="1" key="1">
    <citation type="journal article" date="2014" name="Front. Microbiol.">
        <title>High frequency of phylogenetically diverse reductive dehalogenase-homologous genes in deep subseafloor sedimentary metagenomes.</title>
        <authorList>
            <person name="Kawai M."/>
            <person name="Futagami T."/>
            <person name="Toyoda A."/>
            <person name="Takaki Y."/>
            <person name="Nishi S."/>
            <person name="Hori S."/>
            <person name="Arai W."/>
            <person name="Tsubouchi T."/>
            <person name="Morono Y."/>
            <person name="Uchiyama I."/>
            <person name="Ito T."/>
            <person name="Fujiyama A."/>
            <person name="Inagaki F."/>
            <person name="Takami H."/>
        </authorList>
    </citation>
    <scope>NUCLEOTIDE SEQUENCE</scope>
    <source>
        <strain evidence="1">Expedition CK06-06</strain>
    </source>
</reference>
<proteinExistence type="predicted"/>
<accession>X0XQB1</accession>